<accession>A0ACA9P1Q2</accession>
<keyword evidence="2" id="KW-1185">Reference proteome</keyword>
<organism evidence="1 2">
    <name type="scientific">Acaulospora colombiana</name>
    <dbReference type="NCBI Taxonomy" id="27376"/>
    <lineage>
        <taxon>Eukaryota</taxon>
        <taxon>Fungi</taxon>
        <taxon>Fungi incertae sedis</taxon>
        <taxon>Mucoromycota</taxon>
        <taxon>Glomeromycotina</taxon>
        <taxon>Glomeromycetes</taxon>
        <taxon>Diversisporales</taxon>
        <taxon>Acaulosporaceae</taxon>
        <taxon>Acaulospora</taxon>
    </lineage>
</organism>
<protein>
    <submittedName>
        <fullName evidence="1">10246_t:CDS:1</fullName>
    </submittedName>
</protein>
<reference evidence="1" key="1">
    <citation type="submission" date="2021-06" db="EMBL/GenBank/DDBJ databases">
        <authorList>
            <person name="Kallberg Y."/>
            <person name="Tangrot J."/>
            <person name="Rosling A."/>
        </authorList>
    </citation>
    <scope>NUCLEOTIDE SEQUENCE</scope>
    <source>
        <strain evidence="1">CL356</strain>
    </source>
</reference>
<evidence type="ECO:0000313" key="2">
    <source>
        <dbReference type="Proteomes" id="UP000789525"/>
    </source>
</evidence>
<name>A0ACA9P1Q2_9GLOM</name>
<dbReference type="Proteomes" id="UP000789525">
    <property type="component" value="Unassembled WGS sequence"/>
</dbReference>
<comment type="caution">
    <text evidence="1">The sequence shown here is derived from an EMBL/GenBank/DDBJ whole genome shotgun (WGS) entry which is preliminary data.</text>
</comment>
<evidence type="ECO:0000313" key="1">
    <source>
        <dbReference type="EMBL" id="CAG8685790.1"/>
    </source>
</evidence>
<sequence>MSALKDTPRIQALMLTGHIPILSNGSRDVTEQPTDIDFQLLVQVPHWRLRHFVLGKGLRIRCRKSSPPVHQFVEFRFHGDISWNGDHYVPNGINWYIRNSRSTLRVFSTTRVDYHPTMLPLPRRNGLLSTEILDLGHDIPAHTALAGVKELMWLRANFSFGGRQFIIPVSLISRMKNLVHLGIDAGYYYWDRDLDSWLKLFPNPSIPTDTTPSFSTSLRRLTIIGYYSIKYPIQFVQKRLQSVFEDEVEVRLYPSLREYKDEVVSLKALSFFIYSSDLSPQALKLIPRECTISSSMIIDDWFTMTTLVNQAHEQPSTSLASKLAPTQAFGQEVELD</sequence>
<gene>
    <name evidence="1" type="ORF">ACOLOM_LOCUS9544</name>
</gene>
<proteinExistence type="predicted"/>
<dbReference type="EMBL" id="CAJVPT010027964">
    <property type="protein sequence ID" value="CAG8685790.1"/>
    <property type="molecule type" value="Genomic_DNA"/>
</dbReference>